<keyword evidence="3" id="KW-1185">Reference proteome</keyword>
<feature type="compositionally biased region" description="Polar residues" evidence="1">
    <location>
        <begin position="56"/>
        <end position="70"/>
    </location>
</feature>
<proteinExistence type="predicted"/>
<evidence type="ECO:0000256" key="1">
    <source>
        <dbReference type="SAM" id="MobiDB-lite"/>
    </source>
</evidence>
<dbReference type="HOGENOM" id="CLU_257574_0_0_1"/>
<reference evidence="2 3" key="2">
    <citation type="journal article" date="2008" name="Nature">
        <title>The Phaeodactylum genome reveals the evolutionary history of diatom genomes.</title>
        <authorList>
            <person name="Bowler C."/>
            <person name="Allen A.E."/>
            <person name="Badger J.H."/>
            <person name="Grimwood J."/>
            <person name="Jabbari K."/>
            <person name="Kuo A."/>
            <person name="Maheswari U."/>
            <person name="Martens C."/>
            <person name="Maumus F."/>
            <person name="Otillar R.P."/>
            <person name="Rayko E."/>
            <person name="Salamov A."/>
            <person name="Vandepoele K."/>
            <person name="Beszteri B."/>
            <person name="Gruber A."/>
            <person name="Heijde M."/>
            <person name="Katinka M."/>
            <person name="Mock T."/>
            <person name="Valentin K."/>
            <person name="Verret F."/>
            <person name="Berges J.A."/>
            <person name="Brownlee C."/>
            <person name="Cadoret J.P."/>
            <person name="Chiovitti A."/>
            <person name="Choi C.J."/>
            <person name="Coesel S."/>
            <person name="De Martino A."/>
            <person name="Detter J.C."/>
            <person name="Durkin C."/>
            <person name="Falciatore A."/>
            <person name="Fournet J."/>
            <person name="Haruta M."/>
            <person name="Huysman M.J."/>
            <person name="Jenkins B.D."/>
            <person name="Jiroutova K."/>
            <person name="Jorgensen R.E."/>
            <person name="Joubert Y."/>
            <person name="Kaplan A."/>
            <person name="Kroger N."/>
            <person name="Kroth P.G."/>
            <person name="La Roche J."/>
            <person name="Lindquist E."/>
            <person name="Lommer M."/>
            <person name="Martin-Jezequel V."/>
            <person name="Lopez P.J."/>
            <person name="Lucas S."/>
            <person name="Mangogna M."/>
            <person name="McGinnis K."/>
            <person name="Medlin L.K."/>
            <person name="Montsant A."/>
            <person name="Oudot-Le Secq M.P."/>
            <person name="Napoli C."/>
            <person name="Obornik M."/>
            <person name="Parker M.S."/>
            <person name="Petit J.L."/>
            <person name="Porcel B.M."/>
            <person name="Poulsen N."/>
            <person name="Robison M."/>
            <person name="Rychlewski L."/>
            <person name="Rynearson T.A."/>
            <person name="Schmutz J."/>
            <person name="Shapiro H."/>
            <person name="Siaut M."/>
            <person name="Stanley M."/>
            <person name="Sussman M.R."/>
            <person name="Taylor A.R."/>
            <person name="Vardi A."/>
            <person name="von Dassow P."/>
            <person name="Vyverman W."/>
            <person name="Willis A."/>
            <person name="Wyrwicz L.S."/>
            <person name="Rokhsar D.S."/>
            <person name="Weissenbach J."/>
            <person name="Armbrust E.V."/>
            <person name="Green B.R."/>
            <person name="Van de Peer Y."/>
            <person name="Grigoriev I.V."/>
        </authorList>
    </citation>
    <scope>NUCLEOTIDE SEQUENCE [LARGE SCALE GENOMIC DNA]</scope>
    <source>
        <strain evidence="2 3">CCMP1335</strain>
    </source>
</reference>
<feature type="compositionally biased region" description="Low complexity" evidence="1">
    <location>
        <begin position="440"/>
        <end position="451"/>
    </location>
</feature>
<feature type="region of interest" description="Disordered" evidence="1">
    <location>
        <begin position="102"/>
        <end position="122"/>
    </location>
</feature>
<feature type="compositionally biased region" description="Polar residues" evidence="1">
    <location>
        <begin position="179"/>
        <end position="190"/>
    </location>
</feature>
<feature type="region of interest" description="Disordered" evidence="1">
    <location>
        <begin position="1"/>
        <end position="86"/>
    </location>
</feature>
<dbReference type="OMA" id="DSERIKW"/>
<sequence length="1353" mass="150402">MSSSLSIESSRKRKRSDSIQSDGIQRDDDDDDDSVRNDNVKQEGSVAPSVHDDDSNGVSDLPSQLPSSINIAIPPNDGSTNHQHQMGEMKGSNELFHRYEATRHSSDSSSNSTTSQPSPPERIRYQMLGAPTLLYRHAPSYVDTSNLPSTLSTQQISMLMYMQKHPTSSWFKGKDNKRTASNQAKSSDNPAKSLLYCAHMPQPPRPWGRAHDLDTTDDAKQQAELDVEALVSGLQSANRARVRSFWPCLDGDKAGTVVSTAFVDGNKRYAAFKSEFFKHYKVSNPGVADKVARLEAVKAWRSMSEEEKNSYGVILPKFTQARRELSEEKKAGYYCLAKDKIQLMARDQTSKQAFSQQNYSLLMQSTQFDKNKRRALRQTLDSERIKWLIRKEFRRERHDKERQLRRSILDDYYTERDIRRLTKLWESEDMSDSEKRTNNATAAPSSSSSLCSFSSSASSIASYDSEESAFYAWEAEMALHIDTLETPNDLSDDRANEKCYSIAELVTAIEQWKQAVERQRQQTNPYMENTDPLLGNPKSQRILKHYNMYASYSAERLNSGPDYTATFRRQDIDLPLNDDNANNMKEMIGNEANVEIDQGATEDDTTTPEHDTKDRNGVTGPSGYGNCLATFQCVCSCCLHPEHDTGQSETHPTLFLVHPTGEILSRVTISTLLFPRDDSYLHNGSGMNDGIDVGGRILQISICGASIVSAQPCQDICLIIRTSLFCSVVHATAKIIGVATEHNVCSTTFGLIETTRIDLRSSTCRSLYLPVHVACDPKVTISCFTKPTFAILSNNFNDSTSIHHVVLKDEPCVKMHSFSDSLASVSLIEFDPRDRMTLWAAARSNVMPTLTETFFKERDGHLAGYGHSLFQLNLRTDRSTYIWSPSHAEYYIEGFHSINGMMADALDDHLIWISSSSAGKIWALDTRYKSPKIIVNWSLPSLCEDIGAVSGVTGVYGAGVLMSQPLNRLSTNEESNLSSRTKQSVLFSARKDSSSTLLSVHQFPSAMPRFHTQPLESAGFQDIVSHQYSVSSVARSTCFPLPDSSEGIYTVGLATVQSLSLSALSRKELKSLGYQVPPSQIVYTFTMSSIGDIYCHSLLASDATEEPKAKHFAGLPVGTMAIPIPNHLTRSNNTQQRRGALVVGLSNEFPTPYSAITSYFVGREENYHPFNSFAVNELLQEVSGCARRAGEDGVDDNAPCSLYNLKSDVLSNRNVDTILVASSKQRQSDQEVFHFNNSDASVSENRLYKPTAIVHSDPLFGIKSQLAPGNVQLQLQGFHTTVALRQADEKENDNASEGSSVEVMATETAGEFSSELFEQLRGSFFSAYALNDNDNDSGQEVNVKSEWSDSDSE</sequence>
<name>B8C9A3_THAPS</name>
<evidence type="ECO:0000313" key="2">
    <source>
        <dbReference type="EMBL" id="EED90010.1"/>
    </source>
</evidence>
<feature type="region of interest" description="Disordered" evidence="1">
    <location>
        <begin position="429"/>
        <end position="451"/>
    </location>
</feature>
<dbReference type="Proteomes" id="UP000001449">
    <property type="component" value="Chromosome 10"/>
</dbReference>
<dbReference type="eggNOG" id="ENOG502SP5E">
    <property type="taxonomic scope" value="Eukaryota"/>
</dbReference>
<dbReference type="PaxDb" id="35128-Thaps8366"/>
<feature type="compositionally biased region" description="Low complexity" evidence="1">
    <location>
        <begin position="107"/>
        <end position="116"/>
    </location>
</feature>
<evidence type="ECO:0000313" key="3">
    <source>
        <dbReference type="Proteomes" id="UP000001449"/>
    </source>
</evidence>
<dbReference type="RefSeq" id="XP_002292814.1">
    <property type="nucleotide sequence ID" value="XM_002292778.1"/>
</dbReference>
<dbReference type="InParanoid" id="B8C9A3"/>
<gene>
    <name evidence="2" type="ORF">THAPSDRAFT_8366</name>
</gene>
<dbReference type="KEGG" id="tps:THAPSDRAFT_8366"/>
<reference evidence="2 3" key="1">
    <citation type="journal article" date="2004" name="Science">
        <title>The genome of the diatom Thalassiosira pseudonana: ecology, evolution, and metabolism.</title>
        <authorList>
            <person name="Armbrust E.V."/>
            <person name="Berges J.A."/>
            <person name="Bowler C."/>
            <person name="Green B.R."/>
            <person name="Martinez D."/>
            <person name="Putnam N.H."/>
            <person name="Zhou S."/>
            <person name="Allen A.E."/>
            <person name="Apt K.E."/>
            <person name="Bechner M."/>
            <person name="Brzezinski M.A."/>
            <person name="Chaal B.K."/>
            <person name="Chiovitti A."/>
            <person name="Davis A.K."/>
            <person name="Demarest M.S."/>
            <person name="Detter J.C."/>
            <person name="Glavina T."/>
            <person name="Goodstein D."/>
            <person name="Hadi M.Z."/>
            <person name="Hellsten U."/>
            <person name="Hildebrand M."/>
            <person name="Jenkins B.D."/>
            <person name="Jurka J."/>
            <person name="Kapitonov V.V."/>
            <person name="Kroger N."/>
            <person name="Lau W.W."/>
            <person name="Lane T.W."/>
            <person name="Larimer F.W."/>
            <person name="Lippmeier J.C."/>
            <person name="Lucas S."/>
            <person name="Medina M."/>
            <person name="Montsant A."/>
            <person name="Obornik M."/>
            <person name="Parker M.S."/>
            <person name="Palenik B."/>
            <person name="Pazour G.J."/>
            <person name="Richardson P.M."/>
            <person name="Rynearson T.A."/>
            <person name="Saito M.A."/>
            <person name="Schwartz D.C."/>
            <person name="Thamatrakoln K."/>
            <person name="Valentin K."/>
            <person name="Vardi A."/>
            <person name="Wilkerson F.P."/>
            <person name="Rokhsar D.S."/>
        </authorList>
    </citation>
    <scope>NUCLEOTIDE SEQUENCE [LARGE SCALE GENOMIC DNA]</scope>
    <source>
        <strain evidence="2 3">CCMP1335</strain>
    </source>
</reference>
<protein>
    <submittedName>
        <fullName evidence="2">Uncharacterized protein</fullName>
    </submittedName>
</protein>
<feature type="compositionally biased region" description="Basic and acidic residues" evidence="1">
    <location>
        <begin position="607"/>
        <end position="616"/>
    </location>
</feature>
<feature type="region of interest" description="Disordered" evidence="1">
    <location>
        <begin position="170"/>
        <end position="190"/>
    </location>
</feature>
<feature type="region of interest" description="Disordered" evidence="1">
    <location>
        <begin position="1329"/>
        <end position="1353"/>
    </location>
</feature>
<accession>B8C9A3</accession>
<dbReference type="GeneID" id="7445867"/>
<organism evidence="2 3">
    <name type="scientific">Thalassiosira pseudonana</name>
    <name type="common">Marine diatom</name>
    <name type="synonym">Cyclotella nana</name>
    <dbReference type="NCBI Taxonomy" id="35128"/>
    <lineage>
        <taxon>Eukaryota</taxon>
        <taxon>Sar</taxon>
        <taxon>Stramenopiles</taxon>
        <taxon>Ochrophyta</taxon>
        <taxon>Bacillariophyta</taxon>
        <taxon>Coscinodiscophyceae</taxon>
        <taxon>Thalassiosirophycidae</taxon>
        <taxon>Thalassiosirales</taxon>
        <taxon>Thalassiosiraceae</taxon>
        <taxon>Thalassiosira</taxon>
    </lineage>
</organism>
<feature type="region of interest" description="Disordered" evidence="1">
    <location>
        <begin position="592"/>
        <end position="619"/>
    </location>
</feature>
<dbReference type="EMBL" id="CM000646">
    <property type="protein sequence ID" value="EED90010.1"/>
    <property type="molecule type" value="Genomic_DNA"/>
</dbReference>